<feature type="transmembrane region" description="Helical" evidence="1">
    <location>
        <begin position="359"/>
        <end position="381"/>
    </location>
</feature>
<feature type="transmembrane region" description="Helical" evidence="1">
    <location>
        <begin position="306"/>
        <end position="323"/>
    </location>
</feature>
<evidence type="ECO:0000313" key="5">
    <source>
        <dbReference type="Proteomes" id="UP001431572"/>
    </source>
</evidence>
<keyword evidence="5" id="KW-1185">Reference proteome</keyword>
<dbReference type="Proteomes" id="UP000521676">
    <property type="component" value="Unassembled WGS sequence"/>
</dbReference>
<keyword evidence="1" id="KW-1133">Transmembrane helix</keyword>
<accession>A0A8T7LYD1</accession>
<reference evidence="3" key="2">
    <citation type="journal article" date="2024" name="Nature">
        <title>Anoxygenic phototroph of the Chloroflexota uses a type I reaction centre.</title>
        <authorList>
            <person name="Tsuji J.M."/>
            <person name="Shaw N.A."/>
            <person name="Nagashima S."/>
            <person name="Venkiteswaran J.J."/>
            <person name="Schiff S.L."/>
            <person name="Watanabe T."/>
            <person name="Fukui M."/>
            <person name="Hanada S."/>
            <person name="Tank M."/>
            <person name="Neufeld J.D."/>
        </authorList>
    </citation>
    <scope>NUCLEOTIDE SEQUENCE</scope>
    <source>
        <strain evidence="3">L227-S17</strain>
    </source>
</reference>
<feature type="transmembrane region" description="Helical" evidence="1">
    <location>
        <begin position="265"/>
        <end position="286"/>
    </location>
</feature>
<reference evidence="2 4" key="1">
    <citation type="submission" date="2020-06" db="EMBL/GenBank/DDBJ databases">
        <title>Anoxygenic phototrophic Chloroflexota member uses a Type I reaction center.</title>
        <authorList>
            <person name="Tsuji J.M."/>
            <person name="Shaw N.A."/>
            <person name="Nagashima S."/>
            <person name="Venkiteswaran J."/>
            <person name="Schiff S.L."/>
            <person name="Hanada S."/>
            <person name="Tank M."/>
            <person name="Neufeld J.D."/>
        </authorList>
    </citation>
    <scope>NUCLEOTIDE SEQUENCE [LARGE SCALE GENOMIC DNA]</scope>
    <source>
        <strain evidence="2">L227-S17</strain>
    </source>
</reference>
<protein>
    <submittedName>
        <fullName evidence="2">Uncharacterized protein</fullName>
    </submittedName>
</protein>
<keyword evidence="1" id="KW-0812">Transmembrane</keyword>
<evidence type="ECO:0000256" key="1">
    <source>
        <dbReference type="SAM" id="Phobius"/>
    </source>
</evidence>
<evidence type="ECO:0000313" key="2">
    <source>
        <dbReference type="EMBL" id="NWJ44429.1"/>
    </source>
</evidence>
<dbReference type="EMBL" id="JACATZ010000001">
    <property type="protein sequence ID" value="NWJ44429.1"/>
    <property type="molecule type" value="Genomic_DNA"/>
</dbReference>
<feature type="transmembrane region" description="Helical" evidence="1">
    <location>
        <begin position="59"/>
        <end position="80"/>
    </location>
</feature>
<dbReference type="RefSeq" id="WP_341468204.1">
    <property type="nucleotide sequence ID" value="NZ_CP128399.1"/>
</dbReference>
<name>A0A8T7LYD1_9CHLR</name>
<feature type="transmembrane region" description="Helical" evidence="1">
    <location>
        <begin position="183"/>
        <end position="208"/>
    </location>
</feature>
<evidence type="ECO:0000313" key="4">
    <source>
        <dbReference type="Proteomes" id="UP000521676"/>
    </source>
</evidence>
<sequence>MPLVWAWLVTPAGQQFTGLLFNANDGNTYLAKMEEGRQGAWVFHLAHTSEQGGNGAITFVFYLLLGKIAGLLHLSNILVFHLARVLGGWLLLEVSYRFITLLFNEIVRQRLAFQLVCVASGFGWLLVAFGVNAPDFWVAEGYTFLSIFANPHFPLATALLILVIIETLLGLEQRQWLYYFKAAIATLILGFVHPFLLITLAGVLAVYWFWLSLANRRPDWWGMLGLILVGLTGTPGPFLTWWGTENDPLLKAWMSQNQTSTLDPLTSLSGYGLLVPLSLIAIWWIARHLPTLAGKNSLLNRRWQLVVIWLLVTVGLLALPLNFSRRFLEGIHLPLCCLAAVGYYSLVIERFRFDLKGRLLVGISALSSLGMVVIAVALIYLPHDDLNDPVRVPYLSAGEIGAIEWLQQHSKPEEVVLTGPLLGNVLPGRVLIHVFYGHSMETINSQQKLTIMQQFFALETPDSTRQQIIQTWHLNYLLYTWREQKLGKLKPATEGWQLVYSAEGVQLYRF</sequence>
<evidence type="ECO:0000313" key="3">
    <source>
        <dbReference type="EMBL" id="WJW66321.1"/>
    </source>
</evidence>
<dbReference type="AlphaFoldDB" id="A0A8T7LYD1"/>
<keyword evidence="1" id="KW-0472">Membrane</keyword>
<feature type="transmembrane region" description="Helical" evidence="1">
    <location>
        <begin position="330"/>
        <end position="347"/>
    </location>
</feature>
<feature type="transmembrane region" description="Helical" evidence="1">
    <location>
        <begin position="220"/>
        <end position="244"/>
    </location>
</feature>
<organism evidence="2 4">
    <name type="scientific">Candidatus Chlorohelix allophototropha</name>
    <dbReference type="NCBI Taxonomy" id="3003348"/>
    <lineage>
        <taxon>Bacteria</taxon>
        <taxon>Bacillati</taxon>
        <taxon>Chloroflexota</taxon>
        <taxon>Chloroflexia</taxon>
        <taxon>Candidatus Chloroheliales</taxon>
        <taxon>Candidatus Chloroheliaceae</taxon>
        <taxon>Candidatus Chlorohelix</taxon>
    </lineage>
</organism>
<dbReference type="Proteomes" id="UP001431572">
    <property type="component" value="Chromosome 1"/>
</dbReference>
<proteinExistence type="predicted"/>
<feature type="transmembrane region" description="Helical" evidence="1">
    <location>
        <begin position="111"/>
        <end position="133"/>
    </location>
</feature>
<feature type="transmembrane region" description="Helical" evidence="1">
    <location>
        <begin position="153"/>
        <end position="171"/>
    </location>
</feature>
<gene>
    <name evidence="2" type="ORF">HXX08_00980</name>
    <name evidence="3" type="ORF">OZ401_002115</name>
</gene>
<dbReference type="EMBL" id="CP128399">
    <property type="protein sequence ID" value="WJW66321.1"/>
    <property type="molecule type" value="Genomic_DNA"/>
</dbReference>